<gene>
    <name evidence="3" type="ORF">C2E20_3986</name>
</gene>
<comment type="subunit">
    <text evidence="1">Homodimer.</text>
</comment>
<dbReference type="EMBL" id="LHPF02000009">
    <property type="protein sequence ID" value="PSC72859.1"/>
    <property type="molecule type" value="Genomic_DNA"/>
</dbReference>
<reference evidence="3 4" key="1">
    <citation type="journal article" date="2018" name="Plant J.">
        <title>Genome sequences of Chlorella sorokiniana UTEX 1602 and Micractinium conductrix SAG 241.80: implications to maltose excretion by a green alga.</title>
        <authorList>
            <person name="Arriola M.B."/>
            <person name="Velmurugan N."/>
            <person name="Zhang Y."/>
            <person name="Plunkett M.H."/>
            <person name="Hondzo H."/>
            <person name="Barney B.M."/>
        </authorList>
    </citation>
    <scope>NUCLEOTIDE SEQUENCE [LARGE SCALE GENOMIC DNA]</scope>
    <source>
        <strain evidence="3 4">SAG 241.80</strain>
    </source>
</reference>
<dbReference type="PANTHER" id="PTHR13355">
    <property type="entry name" value="GLUCOSAMINE 6-PHOSPHATE N-ACETYLTRANSFERASE"/>
    <property type="match status" value="1"/>
</dbReference>
<dbReference type="CDD" id="cd04301">
    <property type="entry name" value="NAT_SF"/>
    <property type="match status" value="1"/>
</dbReference>
<dbReference type="InterPro" id="IPR039143">
    <property type="entry name" value="GNPNAT1-like"/>
</dbReference>
<comment type="catalytic activity">
    <reaction evidence="1">
        <text>D-glucosamine 6-phosphate + acetyl-CoA = N-acetyl-D-glucosamine 6-phosphate + CoA + H(+)</text>
        <dbReference type="Rhea" id="RHEA:10292"/>
        <dbReference type="ChEBI" id="CHEBI:15378"/>
        <dbReference type="ChEBI" id="CHEBI:57287"/>
        <dbReference type="ChEBI" id="CHEBI:57288"/>
        <dbReference type="ChEBI" id="CHEBI:57513"/>
        <dbReference type="ChEBI" id="CHEBI:58725"/>
        <dbReference type="EC" id="2.3.1.4"/>
    </reaction>
</comment>
<evidence type="ECO:0000313" key="4">
    <source>
        <dbReference type="Proteomes" id="UP000239649"/>
    </source>
</evidence>
<keyword evidence="4" id="KW-1185">Reference proteome</keyword>
<proteinExistence type="inferred from homology"/>
<keyword evidence="1" id="KW-0808">Transferase</keyword>
<dbReference type="GO" id="GO:0004343">
    <property type="term" value="F:glucosamine 6-phosphate N-acetyltransferase activity"/>
    <property type="evidence" value="ECO:0007669"/>
    <property type="project" value="UniProtKB-UniRule"/>
</dbReference>
<keyword evidence="1" id="KW-0012">Acyltransferase</keyword>
<dbReference type="InterPro" id="IPR000182">
    <property type="entry name" value="GNAT_dom"/>
</dbReference>
<dbReference type="PROSITE" id="PS51186">
    <property type="entry name" value="GNAT"/>
    <property type="match status" value="1"/>
</dbReference>
<feature type="domain" description="N-acetyltransferase" evidence="2">
    <location>
        <begin position="1"/>
        <end position="105"/>
    </location>
</feature>
<evidence type="ECO:0000259" key="2">
    <source>
        <dbReference type="PROSITE" id="PS51186"/>
    </source>
</evidence>
<dbReference type="AlphaFoldDB" id="A0A2P6VFK9"/>
<protein>
    <recommendedName>
        <fullName evidence="1">Glucosamine 6-phosphate N-acetyltransferase</fullName>
        <ecNumber evidence="1">2.3.1.4</ecNumber>
    </recommendedName>
</protein>
<comment type="similarity">
    <text evidence="1">Belongs to the acetyltransferase family. GNA1 subfamily.</text>
</comment>
<dbReference type="SUPFAM" id="SSF55729">
    <property type="entry name" value="Acyl-CoA N-acyltransferases (Nat)"/>
    <property type="match status" value="1"/>
</dbReference>
<dbReference type="InterPro" id="IPR016181">
    <property type="entry name" value="Acyl_CoA_acyltransferase"/>
</dbReference>
<accession>A0A2P6VFK9</accession>
<name>A0A2P6VFK9_9CHLO</name>
<dbReference type="GO" id="GO:0006048">
    <property type="term" value="P:UDP-N-acetylglucosamine biosynthetic process"/>
    <property type="evidence" value="ECO:0007669"/>
    <property type="project" value="UniProtKB-UniRule"/>
</dbReference>
<dbReference type="Proteomes" id="UP000239649">
    <property type="component" value="Unassembled WGS sequence"/>
</dbReference>
<dbReference type="OrthoDB" id="10039976at2759"/>
<comment type="pathway">
    <text evidence="1">Nucleotide-sugar biosynthesis; UDP-N-acetyl-alpha-D-glucosamine biosynthesis; N-acetyl-alpha-D-glucosamine 1-phosphate from alpha-D-glucosamine 6-phosphate (route I): step 1/2.</text>
</comment>
<dbReference type="UniPathway" id="UPA00113">
    <property type="reaction ID" value="UER00529"/>
</dbReference>
<dbReference type="PANTHER" id="PTHR13355:SF11">
    <property type="entry name" value="GLUCOSAMINE 6-PHOSPHATE N-ACETYLTRANSFERASE"/>
    <property type="match status" value="1"/>
</dbReference>
<organism evidence="3 4">
    <name type="scientific">Micractinium conductrix</name>
    <dbReference type="NCBI Taxonomy" id="554055"/>
    <lineage>
        <taxon>Eukaryota</taxon>
        <taxon>Viridiplantae</taxon>
        <taxon>Chlorophyta</taxon>
        <taxon>core chlorophytes</taxon>
        <taxon>Trebouxiophyceae</taxon>
        <taxon>Chlorellales</taxon>
        <taxon>Chlorellaceae</taxon>
        <taxon>Chlorella clade</taxon>
        <taxon>Micractinium</taxon>
    </lineage>
</organism>
<dbReference type="Pfam" id="PF00583">
    <property type="entry name" value="Acetyltransf_1"/>
    <property type="match status" value="1"/>
</dbReference>
<dbReference type="Gene3D" id="3.40.630.30">
    <property type="match status" value="1"/>
</dbReference>
<evidence type="ECO:0000313" key="3">
    <source>
        <dbReference type="EMBL" id="PSC72859.1"/>
    </source>
</evidence>
<dbReference type="EC" id="2.3.1.4" evidence="1"/>
<dbReference type="STRING" id="554055.A0A2P6VFK9"/>
<sequence>MSKRKDTYKVVVIEDLDKGSIIATATLVVELKFIRGCSKCGHIEDVVVDSTYRGLRLGLRIIEALMKAAEEAGCYKVILDCSEENVPFYEKCGLIKKEVQCVRYL</sequence>
<comment type="caution">
    <text evidence="3">The sequence shown here is derived from an EMBL/GenBank/DDBJ whole genome shotgun (WGS) entry which is preliminary data.</text>
</comment>
<evidence type="ECO:0000256" key="1">
    <source>
        <dbReference type="RuleBase" id="RU365086"/>
    </source>
</evidence>